<dbReference type="SMR" id="A2EQH2"/>
<keyword evidence="5" id="KW-1185">Reference proteome</keyword>
<name>A2EQH2_TRIV3</name>
<reference evidence="4" key="2">
    <citation type="journal article" date="2007" name="Science">
        <title>Draft genome sequence of the sexually transmitted pathogen Trichomonas vaginalis.</title>
        <authorList>
            <person name="Carlton J.M."/>
            <person name="Hirt R.P."/>
            <person name="Silva J.C."/>
            <person name="Delcher A.L."/>
            <person name="Schatz M."/>
            <person name="Zhao Q."/>
            <person name="Wortman J.R."/>
            <person name="Bidwell S.L."/>
            <person name="Alsmark U.C.M."/>
            <person name="Besteiro S."/>
            <person name="Sicheritz-Ponten T."/>
            <person name="Noel C.J."/>
            <person name="Dacks J.B."/>
            <person name="Foster P.G."/>
            <person name="Simillion C."/>
            <person name="Van de Peer Y."/>
            <person name="Miranda-Saavedra D."/>
            <person name="Barton G.J."/>
            <person name="Westrop G.D."/>
            <person name="Mueller S."/>
            <person name="Dessi D."/>
            <person name="Fiori P.L."/>
            <person name="Ren Q."/>
            <person name="Paulsen I."/>
            <person name="Zhang H."/>
            <person name="Bastida-Corcuera F.D."/>
            <person name="Simoes-Barbosa A."/>
            <person name="Brown M.T."/>
            <person name="Hayes R.D."/>
            <person name="Mukherjee M."/>
            <person name="Okumura C.Y."/>
            <person name="Schneider R."/>
            <person name="Smith A.J."/>
            <person name="Vanacova S."/>
            <person name="Villalvazo M."/>
            <person name="Haas B.J."/>
            <person name="Pertea M."/>
            <person name="Feldblyum T.V."/>
            <person name="Utterback T.R."/>
            <person name="Shu C.L."/>
            <person name="Osoegawa K."/>
            <person name="de Jong P.J."/>
            <person name="Hrdy I."/>
            <person name="Horvathova L."/>
            <person name="Zubacova Z."/>
            <person name="Dolezal P."/>
            <person name="Malik S.B."/>
            <person name="Logsdon J.M. Jr."/>
            <person name="Henze K."/>
            <person name="Gupta A."/>
            <person name="Wang C.C."/>
            <person name="Dunne R.L."/>
            <person name="Upcroft J.A."/>
            <person name="Upcroft P."/>
            <person name="White O."/>
            <person name="Salzberg S.L."/>
            <person name="Tang P."/>
            <person name="Chiu C.-H."/>
            <person name="Lee Y.-S."/>
            <person name="Embley T.M."/>
            <person name="Coombs G.H."/>
            <person name="Mottram J.C."/>
            <person name="Tachezy J."/>
            <person name="Fraser-Liggett C.M."/>
            <person name="Johnson P.J."/>
        </authorList>
    </citation>
    <scope>NUCLEOTIDE SEQUENCE [LARGE SCALE GENOMIC DNA]</scope>
    <source>
        <strain evidence="4">G3</strain>
    </source>
</reference>
<gene>
    <name evidence="4" type="ORF">TVAG_108480</name>
</gene>
<dbReference type="PROSITE" id="PS50088">
    <property type="entry name" value="ANK_REPEAT"/>
    <property type="match status" value="1"/>
</dbReference>
<dbReference type="PANTHER" id="PTHR24188">
    <property type="entry name" value="ANKYRIN REPEAT PROTEIN"/>
    <property type="match status" value="1"/>
</dbReference>
<sequence length="45" mass="4968">MNSSQFQIKDDDGNTPLIQASKRGQLEVVQYLISVGVDTEARNSD</sequence>
<dbReference type="RefSeq" id="XP_001317337.1">
    <property type="nucleotide sequence ID" value="XM_001317302.1"/>
</dbReference>
<evidence type="ECO:0000256" key="2">
    <source>
        <dbReference type="ARBA" id="ARBA00023043"/>
    </source>
</evidence>
<dbReference type="InterPro" id="IPR002110">
    <property type="entry name" value="Ankyrin_rpt"/>
</dbReference>
<keyword evidence="2 3" id="KW-0040">ANK repeat</keyword>
<evidence type="ECO:0000313" key="5">
    <source>
        <dbReference type="Proteomes" id="UP000001542"/>
    </source>
</evidence>
<reference evidence="4" key="1">
    <citation type="submission" date="2006-10" db="EMBL/GenBank/DDBJ databases">
        <authorList>
            <person name="Amadeo P."/>
            <person name="Zhao Q."/>
            <person name="Wortman J."/>
            <person name="Fraser-Liggett C."/>
            <person name="Carlton J."/>
        </authorList>
    </citation>
    <scope>NUCLEOTIDE SEQUENCE</scope>
    <source>
        <strain evidence="4">G3</strain>
    </source>
</reference>
<protein>
    <submittedName>
        <fullName evidence="4">Uncharacterized protein</fullName>
    </submittedName>
</protein>
<dbReference type="Pfam" id="PF00023">
    <property type="entry name" value="Ank"/>
    <property type="match status" value="1"/>
</dbReference>
<dbReference type="VEuPathDB" id="TrichDB:TVAG_108480"/>
<dbReference type="InterPro" id="IPR036770">
    <property type="entry name" value="Ankyrin_rpt-contain_sf"/>
</dbReference>
<feature type="repeat" description="ANK" evidence="3">
    <location>
        <begin position="12"/>
        <end position="44"/>
    </location>
</feature>
<dbReference type="Proteomes" id="UP000001542">
    <property type="component" value="Unassembled WGS sequence"/>
</dbReference>
<dbReference type="KEGG" id="tva:75645006"/>
<accession>A2EQH2</accession>
<evidence type="ECO:0000256" key="1">
    <source>
        <dbReference type="ARBA" id="ARBA00022737"/>
    </source>
</evidence>
<keyword evidence="1" id="KW-0677">Repeat</keyword>
<dbReference type="OrthoDB" id="194358at2759"/>
<dbReference type="EMBL" id="DS113457">
    <property type="protein sequence ID" value="EAY05114.1"/>
    <property type="molecule type" value="Genomic_DNA"/>
</dbReference>
<dbReference type="AlphaFoldDB" id="A2EQH2"/>
<dbReference type="VEuPathDB" id="TrichDB:TVAGG3_0214360"/>
<dbReference type="SUPFAM" id="SSF48403">
    <property type="entry name" value="Ankyrin repeat"/>
    <property type="match status" value="1"/>
</dbReference>
<dbReference type="PANTHER" id="PTHR24188:SF29">
    <property type="entry name" value="GH09064P"/>
    <property type="match status" value="1"/>
</dbReference>
<dbReference type="Gene3D" id="1.25.40.20">
    <property type="entry name" value="Ankyrin repeat-containing domain"/>
    <property type="match status" value="1"/>
</dbReference>
<dbReference type="SMART" id="SM00248">
    <property type="entry name" value="ANK"/>
    <property type="match status" value="1"/>
</dbReference>
<dbReference type="InParanoid" id="A2EQH2"/>
<evidence type="ECO:0000313" key="4">
    <source>
        <dbReference type="EMBL" id="EAY05114.1"/>
    </source>
</evidence>
<organism evidence="4 5">
    <name type="scientific">Trichomonas vaginalis (strain ATCC PRA-98 / G3)</name>
    <dbReference type="NCBI Taxonomy" id="412133"/>
    <lineage>
        <taxon>Eukaryota</taxon>
        <taxon>Metamonada</taxon>
        <taxon>Parabasalia</taxon>
        <taxon>Trichomonadida</taxon>
        <taxon>Trichomonadidae</taxon>
        <taxon>Trichomonas</taxon>
    </lineage>
</organism>
<proteinExistence type="predicted"/>
<dbReference type="PROSITE" id="PS50297">
    <property type="entry name" value="ANK_REP_REGION"/>
    <property type="match status" value="1"/>
</dbReference>
<evidence type="ECO:0000256" key="3">
    <source>
        <dbReference type="PROSITE-ProRule" id="PRU00023"/>
    </source>
</evidence>